<feature type="compositionally biased region" description="Basic and acidic residues" evidence="1">
    <location>
        <begin position="1"/>
        <end position="12"/>
    </location>
</feature>
<protein>
    <submittedName>
        <fullName evidence="3">Uncharacterized protein</fullName>
    </submittedName>
</protein>
<dbReference type="Proteomes" id="UP001230268">
    <property type="component" value="Unassembled WGS sequence"/>
</dbReference>
<dbReference type="EMBL" id="JAVEPI010000004">
    <property type="protein sequence ID" value="KAK1442061.1"/>
    <property type="molecule type" value="Genomic_DNA"/>
</dbReference>
<evidence type="ECO:0000256" key="2">
    <source>
        <dbReference type="SAM" id="Phobius"/>
    </source>
</evidence>
<feature type="region of interest" description="Disordered" evidence="1">
    <location>
        <begin position="221"/>
        <end position="259"/>
    </location>
</feature>
<reference evidence="3" key="1">
    <citation type="submission" date="2023-08" db="EMBL/GenBank/DDBJ databases">
        <title>Draft sequence of the Babesia gibsoni genome.</title>
        <authorList>
            <person name="Yamagishi J.Y."/>
            <person name="Xuan X.X."/>
        </authorList>
    </citation>
    <scope>NUCLEOTIDE SEQUENCE</scope>
    <source>
        <strain evidence="3">Azabu</strain>
    </source>
</reference>
<feature type="region of interest" description="Disordered" evidence="1">
    <location>
        <begin position="1"/>
        <end position="32"/>
    </location>
</feature>
<name>A0AAD8LNL9_BABGI</name>
<accession>A0AAD8LNL9</accession>
<proteinExistence type="predicted"/>
<evidence type="ECO:0000313" key="4">
    <source>
        <dbReference type="Proteomes" id="UP001230268"/>
    </source>
</evidence>
<feature type="transmembrane region" description="Helical" evidence="2">
    <location>
        <begin position="159"/>
        <end position="180"/>
    </location>
</feature>
<organism evidence="3 4">
    <name type="scientific">Babesia gibsoni</name>
    <dbReference type="NCBI Taxonomy" id="33632"/>
    <lineage>
        <taxon>Eukaryota</taxon>
        <taxon>Sar</taxon>
        <taxon>Alveolata</taxon>
        <taxon>Apicomplexa</taxon>
        <taxon>Aconoidasida</taxon>
        <taxon>Piroplasmida</taxon>
        <taxon>Babesiidae</taxon>
        <taxon>Babesia</taxon>
    </lineage>
</organism>
<evidence type="ECO:0000313" key="3">
    <source>
        <dbReference type="EMBL" id="KAK1442061.1"/>
    </source>
</evidence>
<keyword evidence="2" id="KW-1133">Transmembrane helix</keyword>
<sequence length="372" mass="43068">MSHSVLEGDAKGPEPTTASSAQESHAPDLTLPQTPYFNVEGLTEEEKNLLIFMSFSSYLDWQERFLESYKEILVNRSTRNGSDNDSVNYGYYNVLNELLQQQKSLLKTSEEDDSSINGSDVDANELSFFRQTLRLYHVEMYIKVMLLVFLMKLPTMCYFVITLFYIAYLLLAAGIVIIPLSKITQWRLIRYIATFVRWIYRIVSPIASRARPFIFPPRARNTSPGQQALPQPPHNQTHIAENTDTANENGRGDNYRGRENVDNREMAYISEMDNVTDMPQRSEMDNATEMRNLSEMYNISEANNRNDAVHASQRENRTEIARISDRGAVPTNRNRRHAVPYYKKAIYQLFVAYLLSVIPWWEPDPVYVDERD</sequence>
<evidence type="ECO:0000256" key="1">
    <source>
        <dbReference type="SAM" id="MobiDB-lite"/>
    </source>
</evidence>
<keyword evidence="2" id="KW-0812">Transmembrane</keyword>
<gene>
    <name evidence="3" type="ORF">BgAZ_400910</name>
</gene>
<feature type="transmembrane region" description="Helical" evidence="2">
    <location>
        <begin position="345"/>
        <end position="361"/>
    </location>
</feature>
<comment type="caution">
    <text evidence="3">The sequence shown here is derived from an EMBL/GenBank/DDBJ whole genome shotgun (WGS) entry which is preliminary data.</text>
</comment>
<feature type="compositionally biased region" description="Basic and acidic residues" evidence="1">
    <location>
        <begin position="250"/>
        <end position="259"/>
    </location>
</feature>
<keyword evidence="2" id="KW-0472">Membrane</keyword>
<feature type="compositionally biased region" description="Polar residues" evidence="1">
    <location>
        <begin position="221"/>
        <end position="248"/>
    </location>
</feature>
<dbReference type="AlphaFoldDB" id="A0AAD8LNL9"/>
<keyword evidence="4" id="KW-1185">Reference proteome</keyword>